<dbReference type="SUPFAM" id="SSF53822">
    <property type="entry name" value="Periplasmic binding protein-like I"/>
    <property type="match status" value="1"/>
</dbReference>
<dbReference type="Gene3D" id="1.10.260.40">
    <property type="entry name" value="lambda repressor-like DNA-binding domains"/>
    <property type="match status" value="1"/>
</dbReference>
<evidence type="ECO:0000256" key="3">
    <source>
        <dbReference type="ARBA" id="ARBA00023163"/>
    </source>
</evidence>
<evidence type="ECO:0000259" key="4">
    <source>
        <dbReference type="PROSITE" id="PS50932"/>
    </source>
</evidence>
<dbReference type="PRINTS" id="PR00036">
    <property type="entry name" value="HTHLACI"/>
</dbReference>
<name>A0ABV1FAN2_9FIRM</name>
<dbReference type="RefSeq" id="WP_252967924.1">
    <property type="nucleotide sequence ID" value="NZ_JBBMEZ010000025.1"/>
</dbReference>
<gene>
    <name evidence="5" type="ORF">WMO39_08865</name>
</gene>
<keyword evidence="6" id="KW-1185">Reference proteome</keyword>
<dbReference type="Pfam" id="PF13377">
    <property type="entry name" value="Peripla_BP_3"/>
    <property type="match status" value="1"/>
</dbReference>
<dbReference type="InterPro" id="IPR046335">
    <property type="entry name" value="LacI/GalR-like_sensor"/>
</dbReference>
<dbReference type="PANTHER" id="PTHR30146:SF149">
    <property type="entry name" value="HTH-TYPE TRANSCRIPTIONAL REGULATOR EBGR"/>
    <property type="match status" value="1"/>
</dbReference>
<evidence type="ECO:0000313" key="5">
    <source>
        <dbReference type="EMBL" id="MEQ2470431.1"/>
    </source>
</evidence>
<dbReference type="SMART" id="SM00354">
    <property type="entry name" value="HTH_LACI"/>
    <property type="match status" value="1"/>
</dbReference>
<dbReference type="CDD" id="cd01544">
    <property type="entry name" value="PBP1_GalR"/>
    <property type="match status" value="1"/>
</dbReference>
<evidence type="ECO:0000256" key="1">
    <source>
        <dbReference type="ARBA" id="ARBA00023015"/>
    </source>
</evidence>
<keyword evidence="2 5" id="KW-0238">DNA-binding</keyword>
<dbReference type="SUPFAM" id="SSF47413">
    <property type="entry name" value="lambda repressor-like DNA-binding domains"/>
    <property type="match status" value="1"/>
</dbReference>
<organism evidence="5 6">
    <name type="scientific">Ruminococcoides intestinale</name>
    <dbReference type="NCBI Taxonomy" id="3133162"/>
    <lineage>
        <taxon>Bacteria</taxon>
        <taxon>Bacillati</taxon>
        <taxon>Bacillota</taxon>
        <taxon>Clostridia</taxon>
        <taxon>Eubacteriales</taxon>
        <taxon>Oscillospiraceae</taxon>
        <taxon>Ruminococcoides</taxon>
    </lineage>
</organism>
<evidence type="ECO:0000256" key="2">
    <source>
        <dbReference type="ARBA" id="ARBA00023125"/>
    </source>
</evidence>
<dbReference type="InterPro" id="IPR028082">
    <property type="entry name" value="Peripla_BP_I"/>
</dbReference>
<feature type="domain" description="HTH lacI-type" evidence="4">
    <location>
        <begin position="5"/>
        <end position="61"/>
    </location>
</feature>
<dbReference type="InterPro" id="IPR010982">
    <property type="entry name" value="Lambda_DNA-bd_dom_sf"/>
</dbReference>
<dbReference type="GO" id="GO:0003677">
    <property type="term" value="F:DNA binding"/>
    <property type="evidence" value="ECO:0007669"/>
    <property type="project" value="UniProtKB-KW"/>
</dbReference>
<comment type="caution">
    <text evidence="5">The sequence shown here is derived from an EMBL/GenBank/DDBJ whole genome shotgun (WGS) entry which is preliminary data.</text>
</comment>
<dbReference type="Pfam" id="PF00356">
    <property type="entry name" value="LacI"/>
    <property type="match status" value="1"/>
</dbReference>
<proteinExistence type="predicted"/>
<reference evidence="5 6" key="1">
    <citation type="submission" date="2024-03" db="EMBL/GenBank/DDBJ databases">
        <title>Human intestinal bacterial collection.</title>
        <authorList>
            <person name="Pauvert C."/>
            <person name="Hitch T.C.A."/>
            <person name="Clavel T."/>
        </authorList>
    </citation>
    <scope>NUCLEOTIDE SEQUENCE [LARGE SCALE GENOMIC DNA]</scope>
    <source>
        <strain evidence="5 6">CLA-JM-H38</strain>
    </source>
</reference>
<dbReference type="CDD" id="cd01392">
    <property type="entry name" value="HTH_LacI"/>
    <property type="match status" value="1"/>
</dbReference>
<dbReference type="PROSITE" id="PS50932">
    <property type="entry name" value="HTH_LACI_2"/>
    <property type="match status" value="1"/>
</dbReference>
<keyword evidence="1" id="KW-0805">Transcription regulation</keyword>
<dbReference type="PROSITE" id="PS00356">
    <property type="entry name" value="HTH_LACI_1"/>
    <property type="match status" value="1"/>
</dbReference>
<dbReference type="Proteomes" id="UP001490816">
    <property type="component" value="Unassembled WGS sequence"/>
</dbReference>
<dbReference type="EMBL" id="JBBMEZ010000025">
    <property type="protein sequence ID" value="MEQ2470431.1"/>
    <property type="molecule type" value="Genomic_DNA"/>
</dbReference>
<evidence type="ECO:0000313" key="6">
    <source>
        <dbReference type="Proteomes" id="UP001490816"/>
    </source>
</evidence>
<sequence>MIQLATIRDVAKKANVSVATVSRVLNNDTTLSTSLETKQKIFAAAKELNYVKKKRVTSAPSCRIGILQWFSSKQEIEDNYYFLMRQGIEDYCSKNNISIVRTFKTDNDYQNVLSDVDGIICLGKFSKQEIKLLHSLNNKIVFLDMTVENIEITSVSLDFRQAVSDAIKYLYDLGHRTVGFIGGIEQLEDGTIFPDKRLNTFTDICDELNIKYDGFIIQDKFSTSSGYKMMSEMISKGNLPTAIFAASDHIAIGAMRALQENGYKIPEDISVMGFDNTELSGYTNPPLTTVNAPVYAMGIYGIRFILNLMKPKSTDYYSPMRVYLPCPIKVRNSCAKPKSL</sequence>
<dbReference type="Gene3D" id="3.40.50.2300">
    <property type="match status" value="2"/>
</dbReference>
<keyword evidence="3" id="KW-0804">Transcription</keyword>
<dbReference type="PANTHER" id="PTHR30146">
    <property type="entry name" value="LACI-RELATED TRANSCRIPTIONAL REPRESSOR"/>
    <property type="match status" value="1"/>
</dbReference>
<accession>A0ABV1FAN2</accession>
<protein>
    <submittedName>
        <fullName evidence="5">LacI family DNA-binding transcriptional regulator</fullName>
    </submittedName>
</protein>
<dbReference type="InterPro" id="IPR000843">
    <property type="entry name" value="HTH_LacI"/>
</dbReference>